<keyword evidence="2" id="KW-1185">Reference proteome</keyword>
<evidence type="ECO:0000313" key="1">
    <source>
        <dbReference type="EMBL" id="KFB07992.1"/>
    </source>
</evidence>
<dbReference type="EMBL" id="AWQU01000028">
    <property type="protein sequence ID" value="KFB07992.1"/>
    <property type="molecule type" value="Genomic_DNA"/>
</dbReference>
<reference evidence="1 2" key="1">
    <citation type="journal article" date="2014" name="PLoS ONE">
        <title>Reduction of Hydrogen Peroxide Accumulation and Toxicity by a Catalase from Mycoplasma iowae.</title>
        <authorList>
            <person name="Pritchard R.E."/>
            <person name="Prassinos A.J."/>
            <person name="Osborne J.D."/>
            <person name="Raviv Z."/>
            <person name="Balish M.F."/>
        </authorList>
    </citation>
    <scope>NUCLEOTIDE SEQUENCE [LARGE SCALE GENOMIC DNA]</scope>
    <source>
        <strain evidence="1 2">DK-CPA</strain>
    </source>
</reference>
<sequence>MKKMNLKKKNSKNNKRTKVLIAGFVSLSVLLTASVGIFVTNKYIRQNNFNNLTKNDYSPKISYEQTNNSFVLKIDNYNKNYQYKLFIKSNSEDKQIKNLIDREINLNLDSEGKVDLTDKIVEPNTIMEIDQYGTTNVYYYKKWDKKSNYFIDSKEDGISLLVTCYDDKNNFSSSNVLTTKFTSEMLYNYKVKSMKSLYNLTFINDIDYTKNTSSKREHIVGNVERYVAKDFDYFDHNLGQEKLFYEYFKFINYIEFDIKKYIGMEIITEISNNKFWKYNDSKVSLDIDLIKNSTAARGNNISYTNGPGDFGIAIIGTSKGNFTENQRPYVLRVIIHEIYHIISYYIDEKINSIYWEYLENDKTYDYHFKYSDHLSPTLKDFMALNPRVEGNGTFPEWSYYGTNDENIIANNIAIVDPKNKDYQNQNRSWITRYSMRTVREDMAETFAGMTLEVNNYLNKEKFPYWNTGKTIYKKANVISDQIFNSFDCGQQLKEKENSLGWMQYKKK</sequence>
<dbReference type="RefSeq" id="WP_158420490.1">
    <property type="nucleotide sequence ID" value="NZ_AWQU01000028.1"/>
</dbReference>
<proteinExistence type="predicted"/>
<dbReference type="Proteomes" id="UP000028523">
    <property type="component" value="Unassembled WGS sequence"/>
</dbReference>
<comment type="caution">
    <text evidence="1">The sequence shown here is derived from an EMBL/GenBank/DDBJ whole genome shotgun (WGS) entry which is preliminary data.</text>
</comment>
<organism evidence="1 2">
    <name type="scientific">Malacoplasma iowae DK-CPA</name>
    <dbReference type="NCBI Taxonomy" id="1394179"/>
    <lineage>
        <taxon>Bacteria</taxon>
        <taxon>Bacillati</taxon>
        <taxon>Mycoplasmatota</taxon>
        <taxon>Mycoplasmoidales</taxon>
        <taxon>Mycoplasmoidaceae</taxon>
        <taxon>Malacoplasma</taxon>
    </lineage>
</organism>
<name>A0A084U4V6_MALIO</name>
<accession>A0A084U4V6</accession>
<protein>
    <submittedName>
        <fullName evidence="1">Uncharacterized protein</fullName>
    </submittedName>
</protein>
<evidence type="ECO:0000313" key="2">
    <source>
        <dbReference type="Proteomes" id="UP000028523"/>
    </source>
</evidence>
<gene>
    <name evidence="1" type="ORF">P271_858</name>
</gene>
<dbReference type="AlphaFoldDB" id="A0A084U4V6"/>